<dbReference type="PIRSF" id="PIRSF036389">
    <property type="entry name" value="IOR_B"/>
    <property type="match status" value="1"/>
</dbReference>
<dbReference type="Proteomes" id="UP000245048">
    <property type="component" value="Unassembled WGS sequence"/>
</dbReference>
<reference evidence="4" key="1">
    <citation type="submission" date="2017-10" db="EMBL/GenBank/DDBJ databases">
        <authorList>
            <person name="Toshchakov S.V."/>
            <person name="Goeva M.A."/>
        </authorList>
    </citation>
    <scope>NUCLEOTIDE SEQUENCE [LARGE SCALE GENOMIC DNA]</scope>
    <source>
        <strain evidence="4">JR1/69-1-13</strain>
    </source>
</reference>
<dbReference type="InterPro" id="IPR046867">
    <property type="entry name" value="AldOxase/xan_DH_MoCoBD2"/>
</dbReference>
<dbReference type="AlphaFoldDB" id="A0A2U1UY47"/>
<dbReference type="PROSITE" id="PS51318">
    <property type="entry name" value="TAT"/>
    <property type="match status" value="1"/>
</dbReference>
<name>A0A2U1UY47_9PROT</name>
<dbReference type="InterPro" id="IPR006311">
    <property type="entry name" value="TAT_signal"/>
</dbReference>
<dbReference type="OrthoDB" id="9767994at2"/>
<evidence type="ECO:0000313" key="3">
    <source>
        <dbReference type="EMBL" id="PWC26531.1"/>
    </source>
</evidence>
<feature type="chain" id="PRO_5015681477" evidence="1">
    <location>
        <begin position="24"/>
        <end position="774"/>
    </location>
</feature>
<dbReference type="SUPFAM" id="SSF56003">
    <property type="entry name" value="Molybdenum cofactor-binding domain"/>
    <property type="match status" value="2"/>
</dbReference>
<dbReference type="Pfam" id="PF20256">
    <property type="entry name" value="MoCoBD_2"/>
    <property type="match status" value="2"/>
</dbReference>
<keyword evidence="4" id="KW-1185">Reference proteome</keyword>
<feature type="signal peptide" evidence="1">
    <location>
        <begin position="1"/>
        <end position="23"/>
    </location>
</feature>
<dbReference type="Gene3D" id="3.90.1170.50">
    <property type="entry name" value="Aldehyde oxidase/xanthine dehydrogenase, a/b hammerhead"/>
    <property type="match status" value="1"/>
</dbReference>
<gene>
    <name evidence="3" type="ORF">CR165_22715</name>
</gene>
<dbReference type="InterPro" id="IPR008274">
    <property type="entry name" value="AldOxase/xan_DH_MoCoBD1"/>
</dbReference>
<dbReference type="InterPro" id="IPR037165">
    <property type="entry name" value="AldOxase/xan_DH_Mopterin-bd_sf"/>
</dbReference>
<feature type="domain" description="Aldehyde oxidase/xanthine dehydrogenase a/b hammerhead" evidence="2">
    <location>
        <begin position="240"/>
        <end position="320"/>
    </location>
</feature>
<comment type="caution">
    <text evidence="3">The sequence shown here is derived from an EMBL/GenBank/DDBJ whole genome shotgun (WGS) entry which is preliminary data.</text>
</comment>
<dbReference type="InterPro" id="IPR012368">
    <property type="entry name" value="OxRdtase_Mopterin-bd_su_IorB"/>
</dbReference>
<dbReference type="EMBL" id="PDOA01000033">
    <property type="protein sequence ID" value="PWC26531.1"/>
    <property type="molecule type" value="Genomic_DNA"/>
</dbReference>
<evidence type="ECO:0000313" key="4">
    <source>
        <dbReference type="Proteomes" id="UP000245048"/>
    </source>
</evidence>
<sequence length="774" mass="80489">MARLLSRRAALLGGAALGGTVLAAAAAGTGYLAFVDMDGPDPHIDGDRAVLNAFVALHEDGRVVIQAPRTEMGQGIHTGLAMLVAEELDIPFDGRIRVEHPVEQLPVYANAGAPLRTRPEAMRGPLMWAASRALSVLPLMNTAGSTSTMGLWVPMRRAGAAARHMLVAAAAARLGVPAGALTTAEGFVRHPATGRSIAYGALARDATAFAPPPDPALRPASAWRLIGRSQPRLDLPAKVRGEPVFGADVVLPGLLHAAIRQAPVFGAAVARLRNAAAVRARPGILDLAVIDGRGVAVVATSWWAAETAAAQLDIAWTETAADRASSATLAAALQAALGDERAHEHLREGAVEAAFGPGAAPLVKASYTVPFVAHACMEPMNATVLIREDGTAEAWCSSQSPLTMRWGVNRGAGWAGVEPASVACHVTMTGGAFGRRGELDVVAQAAFLAARHRGRPVKLMWSREEDIGRGVFRSHAAARLRAALGPDGLPAAYDALVAAQAVQQSAASRTLPFGQGGSPVGDRFTVEGLEKAYYAFPARRVRSRHVPSHLPVGVWRSNGYSFNTFFTESFIDECALAAGQDPLAYRRALLRASPRHRAVLDRVAAMAGWGRPMAPGRGRGIALEAAYESVVAQVAEVTVAADGEVRVDHVFCAADVGTVVNPDAVAAQMEGGILFGATTAMMSALTLDAGAVVESNFHDFPLQRLANAPGVTVEILPSGLPPGGAGEPGVVPVAAAIANAIHAATGRRLRALPLAVTETIGTRRTRSLLPGHAA</sequence>
<dbReference type="Gene3D" id="3.30.365.10">
    <property type="entry name" value="Aldehyde oxidase/xanthine dehydrogenase, molybdopterin binding domain"/>
    <property type="match status" value="4"/>
</dbReference>
<dbReference type="PANTHER" id="PTHR47495">
    <property type="entry name" value="ALDEHYDE DEHYDROGENASE"/>
    <property type="match status" value="1"/>
</dbReference>
<accession>A0A2U1UY47</accession>
<dbReference type="GO" id="GO:0016491">
    <property type="term" value="F:oxidoreductase activity"/>
    <property type="evidence" value="ECO:0007669"/>
    <property type="project" value="InterPro"/>
</dbReference>
<protein>
    <submittedName>
        <fullName evidence="3">Aldehyde oxidase</fullName>
    </submittedName>
</protein>
<dbReference type="SMART" id="SM01008">
    <property type="entry name" value="Ald_Xan_dh_C"/>
    <property type="match status" value="1"/>
</dbReference>
<dbReference type="PANTHER" id="PTHR47495:SF1">
    <property type="entry name" value="BLL3820 PROTEIN"/>
    <property type="match status" value="1"/>
</dbReference>
<evidence type="ECO:0000256" key="1">
    <source>
        <dbReference type="SAM" id="SignalP"/>
    </source>
</evidence>
<organism evidence="3 4">
    <name type="scientific">Teichococcus aestuarii</name>
    <dbReference type="NCBI Taxonomy" id="568898"/>
    <lineage>
        <taxon>Bacteria</taxon>
        <taxon>Pseudomonadati</taxon>
        <taxon>Pseudomonadota</taxon>
        <taxon>Alphaproteobacteria</taxon>
        <taxon>Acetobacterales</taxon>
        <taxon>Roseomonadaceae</taxon>
        <taxon>Roseomonas</taxon>
    </lineage>
</organism>
<dbReference type="RefSeq" id="WP_109519205.1">
    <property type="nucleotide sequence ID" value="NZ_PDOA01000033.1"/>
</dbReference>
<dbReference type="InterPro" id="IPR000674">
    <property type="entry name" value="Ald_Oxase/Xan_DH_a/b"/>
</dbReference>
<keyword evidence="1" id="KW-0732">Signal</keyword>
<dbReference type="InterPro" id="IPR052516">
    <property type="entry name" value="N-heterocyclic_Hydroxylase"/>
</dbReference>
<evidence type="ECO:0000259" key="2">
    <source>
        <dbReference type="SMART" id="SM01008"/>
    </source>
</evidence>
<proteinExistence type="predicted"/>
<dbReference type="Pfam" id="PF02738">
    <property type="entry name" value="MoCoBD_1"/>
    <property type="match status" value="1"/>
</dbReference>